<accession>A0A427XWB0</accession>
<dbReference type="AlphaFoldDB" id="A0A427XWB0"/>
<dbReference type="STRING" id="1890683.A0A427XWB0"/>
<feature type="compositionally biased region" description="Low complexity" evidence="1">
    <location>
        <begin position="250"/>
        <end position="263"/>
    </location>
</feature>
<keyword evidence="3" id="KW-1185">Reference proteome</keyword>
<proteinExistence type="predicted"/>
<dbReference type="EMBL" id="RSCD01000025">
    <property type="protein sequence ID" value="RSH83005.1"/>
    <property type="molecule type" value="Genomic_DNA"/>
</dbReference>
<dbReference type="Proteomes" id="UP000279259">
    <property type="component" value="Unassembled WGS sequence"/>
</dbReference>
<feature type="region of interest" description="Disordered" evidence="1">
    <location>
        <begin position="238"/>
        <end position="324"/>
    </location>
</feature>
<sequence length="543" mass="60210">MAPTQTSLRRSSRIADRRNALTAAAAPPSTPSTNFANMNPMDGLSELAALATLDDHDMAKMRYDLYQHDDHPMGEQFHMSDLHRTLPSLTDSPRPLRNVFPPILPQTYQWKTKPEVNPFHSYSIPPPSAEAIVDEHLSESEEGVARLLLNIRERSLSYNSLPQTMETSPSFATSSLTSSPSVSFLGSPSLVKPSPTYNGANGRTQPPRRPWEDDPKQGGAPDFSSFHQAVEDHWKGVPQLTRESSEERPSTGSSASSSSTRQSNAGLRKQKAGLANKPAPKKRSSARPVPKPKAQPKPQPQLSSGSDSEDGGKRSKNSPWPKDTSQLFQRIIEMFPPIGRLKLDFLCMNCGRNEIIGILISLAPSLSNGGIFYGRKRISSHSQTCKQKTGQDEAGRKQRALLVSDNKSKNNGENVVRPHALRVFPLEFADVLGLPRSTNLATYNMDDHPLIYEDGRVRIPTTLKVAMKMHQIKLGKATEESKKRNAINLPFHPIVLSLGGMMNGSTTKVFTFWKRVMTRGTYNLMLKRLSLCLLQARVRSFEL</sequence>
<dbReference type="InterPro" id="IPR038096">
    <property type="entry name" value="TEA/ATTS_sf"/>
</dbReference>
<evidence type="ECO:0000313" key="3">
    <source>
        <dbReference type="Proteomes" id="UP000279259"/>
    </source>
</evidence>
<evidence type="ECO:0008006" key="4">
    <source>
        <dbReference type="Google" id="ProtNLM"/>
    </source>
</evidence>
<comment type="caution">
    <text evidence="2">The sequence shown here is derived from an EMBL/GenBank/DDBJ whole genome shotgun (WGS) entry which is preliminary data.</text>
</comment>
<evidence type="ECO:0000256" key="1">
    <source>
        <dbReference type="SAM" id="MobiDB-lite"/>
    </source>
</evidence>
<protein>
    <recommendedName>
        <fullName evidence="4">TEA domain-containing protein</fullName>
    </recommendedName>
</protein>
<gene>
    <name evidence="2" type="ORF">EHS25_005715</name>
</gene>
<dbReference type="OrthoDB" id="2575404at2759"/>
<feature type="compositionally biased region" description="Low complexity" evidence="1">
    <location>
        <begin position="167"/>
        <end position="191"/>
    </location>
</feature>
<evidence type="ECO:0000313" key="2">
    <source>
        <dbReference type="EMBL" id="RSH83005.1"/>
    </source>
</evidence>
<organism evidence="2 3">
    <name type="scientific">Saitozyma podzolica</name>
    <dbReference type="NCBI Taxonomy" id="1890683"/>
    <lineage>
        <taxon>Eukaryota</taxon>
        <taxon>Fungi</taxon>
        <taxon>Dikarya</taxon>
        <taxon>Basidiomycota</taxon>
        <taxon>Agaricomycotina</taxon>
        <taxon>Tremellomycetes</taxon>
        <taxon>Tremellales</taxon>
        <taxon>Trimorphomycetaceae</taxon>
        <taxon>Saitozyma</taxon>
    </lineage>
</organism>
<reference evidence="2 3" key="1">
    <citation type="submission" date="2018-11" db="EMBL/GenBank/DDBJ databases">
        <title>Genome sequence of Saitozyma podzolica DSM 27192.</title>
        <authorList>
            <person name="Aliyu H."/>
            <person name="Gorte O."/>
            <person name="Ochsenreither K."/>
        </authorList>
    </citation>
    <scope>NUCLEOTIDE SEQUENCE [LARGE SCALE GENOMIC DNA]</scope>
    <source>
        <strain evidence="2 3">DSM 27192</strain>
    </source>
</reference>
<feature type="compositionally biased region" description="Polar residues" evidence="1">
    <location>
        <begin position="195"/>
        <end position="204"/>
    </location>
</feature>
<feature type="region of interest" description="Disordered" evidence="1">
    <location>
        <begin position="165"/>
        <end position="224"/>
    </location>
</feature>
<name>A0A427XWB0_9TREE</name>
<feature type="compositionally biased region" description="Pro residues" evidence="1">
    <location>
        <begin position="289"/>
        <end position="299"/>
    </location>
</feature>
<dbReference type="Gene3D" id="6.10.20.40">
    <property type="entry name" value="TEA/ATTS domain"/>
    <property type="match status" value="1"/>
</dbReference>